<feature type="non-terminal residue" evidence="2">
    <location>
        <position position="53"/>
    </location>
</feature>
<comment type="caution">
    <text evidence="2">The sequence shown here is derived from an EMBL/GenBank/DDBJ whole genome shotgun (WGS) entry which is preliminary data.</text>
</comment>
<evidence type="ECO:0000256" key="1">
    <source>
        <dbReference type="SAM" id="Phobius"/>
    </source>
</evidence>
<dbReference type="AlphaFoldDB" id="A0A1R1PIC4"/>
<accession>A0A1R1PIC4</accession>
<evidence type="ECO:0000313" key="3">
    <source>
        <dbReference type="Proteomes" id="UP000188320"/>
    </source>
</evidence>
<proteinExistence type="predicted"/>
<name>A0A1R1PIC4_ZANCU</name>
<feature type="transmembrane region" description="Helical" evidence="1">
    <location>
        <begin position="7"/>
        <end position="29"/>
    </location>
</feature>
<reference evidence="3" key="1">
    <citation type="submission" date="2017-01" db="EMBL/GenBank/DDBJ databases">
        <authorList>
            <person name="Wang Y."/>
            <person name="White M."/>
            <person name="Kvist S."/>
            <person name="Moncalvo J.-M."/>
        </authorList>
    </citation>
    <scope>NUCLEOTIDE SEQUENCE [LARGE SCALE GENOMIC DNA]</scope>
    <source>
        <strain evidence="3">COL-18-3</strain>
    </source>
</reference>
<dbReference type="Proteomes" id="UP000188320">
    <property type="component" value="Unassembled WGS sequence"/>
</dbReference>
<keyword evidence="1" id="KW-0812">Transmembrane</keyword>
<sequence length="53" mass="6076">MGIPTKIYPLYILAASEFCSTVVCFFSPFSTMKLCNSFTGELFYLFSQLEYLL</sequence>
<protein>
    <submittedName>
        <fullName evidence="2">Uncharacterized protein</fullName>
    </submittedName>
</protein>
<keyword evidence="1" id="KW-0472">Membrane</keyword>
<evidence type="ECO:0000313" key="2">
    <source>
        <dbReference type="EMBL" id="OMH80734.1"/>
    </source>
</evidence>
<keyword evidence="1" id="KW-1133">Transmembrane helix</keyword>
<keyword evidence="3" id="KW-1185">Reference proteome</keyword>
<gene>
    <name evidence="2" type="ORF">AX774_g5814</name>
</gene>
<dbReference type="EMBL" id="LSSK01001089">
    <property type="protein sequence ID" value="OMH80734.1"/>
    <property type="molecule type" value="Genomic_DNA"/>
</dbReference>
<organism evidence="2 3">
    <name type="scientific">Zancudomyces culisetae</name>
    <name type="common">Gut fungus</name>
    <name type="synonym">Smittium culisetae</name>
    <dbReference type="NCBI Taxonomy" id="1213189"/>
    <lineage>
        <taxon>Eukaryota</taxon>
        <taxon>Fungi</taxon>
        <taxon>Fungi incertae sedis</taxon>
        <taxon>Zoopagomycota</taxon>
        <taxon>Kickxellomycotina</taxon>
        <taxon>Harpellomycetes</taxon>
        <taxon>Harpellales</taxon>
        <taxon>Legeriomycetaceae</taxon>
        <taxon>Zancudomyces</taxon>
    </lineage>
</organism>